<feature type="region of interest" description="Disordered" evidence="10">
    <location>
        <begin position="919"/>
        <end position="957"/>
    </location>
</feature>
<evidence type="ECO:0000256" key="5">
    <source>
        <dbReference type="ARBA" id="ARBA00022777"/>
    </source>
</evidence>
<dbReference type="InterPro" id="IPR000719">
    <property type="entry name" value="Prot_kinase_dom"/>
</dbReference>
<dbReference type="SUPFAM" id="SSF56112">
    <property type="entry name" value="Protein kinase-like (PK-like)"/>
    <property type="match status" value="1"/>
</dbReference>
<dbReference type="InterPro" id="IPR017441">
    <property type="entry name" value="Protein_kinase_ATP_BS"/>
</dbReference>
<evidence type="ECO:0000259" key="12">
    <source>
        <dbReference type="PROSITE" id="PS50032"/>
    </source>
</evidence>
<feature type="region of interest" description="Disordered" evidence="10">
    <location>
        <begin position="1004"/>
        <end position="1045"/>
    </location>
</feature>
<dbReference type="PROSITE" id="PS00107">
    <property type="entry name" value="PROTEIN_KINASE_ATP"/>
    <property type="match status" value="1"/>
</dbReference>
<keyword evidence="3" id="KW-0808">Transferase</keyword>
<evidence type="ECO:0000256" key="4">
    <source>
        <dbReference type="ARBA" id="ARBA00022741"/>
    </source>
</evidence>
<feature type="compositionally biased region" description="Polar residues" evidence="10">
    <location>
        <begin position="484"/>
        <end position="494"/>
    </location>
</feature>
<dbReference type="InterPro" id="IPR028375">
    <property type="entry name" value="KA1/Ssp2_C"/>
</dbReference>
<evidence type="ECO:0000256" key="7">
    <source>
        <dbReference type="ARBA" id="ARBA00047899"/>
    </source>
</evidence>
<feature type="compositionally biased region" description="Polar residues" evidence="10">
    <location>
        <begin position="109"/>
        <end position="118"/>
    </location>
</feature>
<evidence type="ECO:0000256" key="8">
    <source>
        <dbReference type="ARBA" id="ARBA00048679"/>
    </source>
</evidence>
<feature type="compositionally biased region" description="Pro residues" evidence="10">
    <location>
        <begin position="40"/>
        <end position="50"/>
    </location>
</feature>
<dbReference type="Pfam" id="PF00069">
    <property type="entry name" value="Pkinase"/>
    <property type="match status" value="1"/>
</dbReference>
<feature type="region of interest" description="Disordered" evidence="10">
    <location>
        <begin position="1325"/>
        <end position="1374"/>
    </location>
</feature>
<comment type="catalytic activity">
    <reaction evidence="8">
        <text>L-seryl-[protein] + ATP = O-phospho-L-seryl-[protein] + ADP + H(+)</text>
        <dbReference type="Rhea" id="RHEA:17989"/>
        <dbReference type="Rhea" id="RHEA-COMP:9863"/>
        <dbReference type="Rhea" id="RHEA-COMP:11604"/>
        <dbReference type="ChEBI" id="CHEBI:15378"/>
        <dbReference type="ChEBI" id="CHEBI:29999"/>
        <dbReference type="ChEBI" id="CHEBI:30616"/>
        <dbReference type="ChEBI" id="CHEBI:83421"/>
        <dbReference type="ChEBI" id="CHEBI:456216"/>
        <dbReference type="EC" id="2.7.11.1"/>
    </reaction>
</comment>
<dbReference type="PROSITE" id="PS00108">
    <property type="entry name" value="PROTEIN_KINASE_ST"/>
    <property type="match status" value="1"/>
</dbReference>
<evidence type="ECO:0000259" key="11">
    <source>
        <dbReference type="PROSITE" id="PS50011"/>
    </source>
</evidence>
<feature type="domain" description="Protein kinase" evidence="11">
    <location>
        <begin position="167"/>
        <end position="429"/>
    </location>
</feature>
<dbReference type="Pfam" id="PF02149">
    <property type="entry name" value="KA1"/>
    <property type="match status" value="1"/>
</dbReference>
<organism evidence="13">
    <name type="scientific">Phaffia rhodozyma</name>
    <name type="common">Yeast</name>
    <name type="synonym">Xanthophyllomyces dendrorhous</name>
    <dbReference type="NCBI Taxonomy" id="264483"/>
    <lineage>
        <taxon>Eukaryota</taxon>
        <taxon>Fungi</taxon>
        <taxon>Dikarya</taxon>
        <taxon>Basidiomycota</taxon>
        <taxon>Agaricomycotina</taxon>
        <taxon>Tremellomycetes</taxon>
        <taxon>Cystofilobasidiales</taxon>
        <taxon>Mrakiaceae</taxon>
        <taxon>Phaffia</taxon>
    </lineage>
</organism>
<dbReference type="Gene3D" id="3.30.310.80">
    <property type="entry name" value="Kinase associated domain 1, KA1"/>
    <property type="match status" value="1"/>
</dbReference>
<feature type="compositionally biased region" description="Gly residues" evidence="10">
    <location>
        <begin position="495"/>
        <end position="504"/>
    </location>
</feature>
<dbReference type="GO" id="GO:0035556">
    <property type="term" value="P:intracellular signal transduction"/>
    <property type="evidence" value="ECO:0007669"/>
    <property type="project" value="TreeGrafter"/>
</dbReference>
<proteinExistence type="predicted"/>
<evidence type="ECO:0000256" key="9">
    <source>
        <dbReference type="PROSITE-ProRule" id="PRU10141"/>
    </source>
</evidence>
<name>A0A0F7ST32_PHARH</name>
<dbReference type="GO" id="GO:0005737">
    <property type="term" value="C:cytoplasm"/>
    <property type="evidence" value="ECO:0007669"/>
    <property type="project" value="TreeGrafter"/>
</dbReference>
<accession>A0A0F7ST32</accession>
<dbReference type="InterPro" id="IPR001772">
    <property type="entry name" value="KA1_dom"/>
</dbReference>
<feature type="region of interest" description="Disordered" evidence="10">
    <location>
        <begin position="720"/>
        <end position="750"/>
    </location>
</feature>
<protein>
    <recommendedName>
        <fullName evidence="1">non-specific serine/threonine protein kinase</fullName>
        <ecNumber evidence="1">2.7.11.1</ecNumber>
    </recommendedName>
</protein>
<reference evidence="13" key="1">
    <citation type="submission" date="2014-08" db="EMBL/GenBank/DDBJ databases">
        <authorList>
            <person name="Sharma Rahul"/>
            <person name="Thines Marco"/>
        </authorList>
    </citation>
    <scope>NUCLEOTIDE SEQUENCE</scope>
</reference>
<feature type="compositionally biased region" description="Polar residues" evidence="10">
    <location>
        <begin position="54"/>
        <end position="66"/>
    </location>
</feature>
<keyword evidence="2" id="KW-0723">Serine/threonine-protein kinase</keyword>
<dbReference type="PANTHER" id="PTHR24346">
    <property type="entry name" value="MAP/MICROTUBULE AFFINITY-REGULATING KINASE"/>
    <property type="match status" value="1"/>
</dbReference>
<feature type="domain" description="KA1" evidence="12">
    <location>
        <begin position="1370"/>
        <end position="1420"/>
    </location>
</feature>
<dbReference type="GO" id="GO:0004674">
    <property type="term" value="F:protein serine/threonine kinase activity"/>
    <property type="evidence" value="ECO:0007669"/>
    <property type="project" value="UniProtKB-KW"/>
</dbReference>
<keyword evidence="4 9" id="KW-0547">Nucleotide-binding</keyword>
<comment type="catalytic activity">
    <reaction evidence="7">
        <text>L-threonyl-[protein] + ATP = O-phospho-L-threonyl-[protein] + ADP + H(+)</text>
        <dbReference type="Rhea" id="RHEA:46608"/>
        <dbReference type="Rhea" id="RHEA-COMP:11060"/>
        <dbReference type="Rhea" id="RHEA-COMP:11605"/>
        <dbReference type="ChEBI" id="CHEBI:15378"/>
        <dbReference type="ChEBI" id="CHEBI:30013"/>
        <dbReference type="ChEBI" id="CHEBI:30616"/>
        <dbReference type="ChEBI" id="CHEBI:61977"/>
        <dbReference type="ChEBI" id="CHEBI:456216"/>
        <dbReference type="EC" id="2.7.11.1"/>
    </reaction>
</comment>
<feature type="compositionally biased region" description="Low complexity" evidence="10">
    <location>
        <begin position="720"/>
        <end position="738"/>
    </location>
</feature>
<sequence length="1429" mass="150873">MTTPVSSYNDSKEGASFHRKAERSTMPLPSISIDPASRYPSPPISSPPPSSQSTVYAQSYQHQSLIPQPPVTYRPRPTSYQAPSDTQSAAHSSSNPQPGRPASRKRASHNPSSYQAQPDSVVPLSVSTGKPMISSRELSKQLLLSNPAVEAWKKDHPKRDYLLFGSYILLQTLGEGEFGKVKLGVHKDVHEQVAVKMIRKGNLEDEARKGKVEREIQVLSMVKHPNIVRLYNIVETERYIGIILEIADGGELFDHILAHRHLREKDAAKLFSQIISGVHYLHSKNIVHRDLKLENLLLDKARNVIITDFGFANRFTQVGNDLMSTSCGSPCYAAPELVVSEGQYIGTAVDIWSCGVILYAMLSGYLPFDDDPANPDGDNINLLYRYIISTQLQFPSHVSEEAKHLMSIMLVPDPSYRAGLPEIMSHPWLSAHQDLLSKTVPELERISDQSHLAKKHEAVRQRDERKQELLRQYTVQSEVAKQELARSQSATLASNGGGEGGGAVGMAAMGQTDNVKQARHQSALPHTSTMPDVQFRPVPTLSIGADPSVATGGLASTLGTQGISLGEVSSSINSSVEGESAGKRESRRSEGESDVFLAEGQARGEPRSRVDLPAGEQPGSTRPQPSRSTRPPPPAPSASSSSSIPQQKKQRHTIQVEYDQSASEPPAIRTRTHSGLSISSNHRASPILVSDPALSPPIVSAVHGDVGILLPSPGTGLISRTSTLSSSTTSRSSIPSSPLVHSGPPGEETDVKMDSPLIQTAPLGSVMEPTSNPAVSNAVDVPSAGSASAGLVRVTPTTPPKSTLSVVTEHITPRAIRKPLSPPDTPKGTVPLAGTKEVSQSSLISQVFTPASVSTPVQPGSKNEAGRKEASPSRIPVPTSRASPSVVSGGASPMTTKPTRSRKGMSMDKFGFAGFLGSSTGKSSADVESRASTDMFRSPAPAAAVSGSGSKGKKDRARTMSLMEPFGITRSASGRDRTKGKATNGIVVDSASVNVSNIKDSTAPVGSGVSTTVPSSKPPRNVSVDARTPTTPSFRPNSNIPVGSFRGTDITNRQASGSINSTSTRASTGAAKKVMDWFRKKSTKNTFGGAKDTQPRLAMPALAAVTPGEKERTSFTSVLVSESGPSVIKSSEIESDDAPDVSIGTVSSVPPSATTSSIKIVSTTPPSSQILSGEGKTARELADAMAMPPPPVPSSAFKDSVLKVHHGVVDKKAVTSAHPPAVLAQVVSVLQQMGIEVQKDNEFKLKCVRAKRPSAAGGGRPSVGLGISDVGGGIPTSAGGFSLVGLTKTSSTDRRGASISSSPSSSSFLSSSGLKGLMLHRGSSYSTKSPSVNQSSPLTVDDAGSTFESDGATPPPSVSASAQATHVGQPDGGGDEIRFVVELTRIKNLPGLYSVDFKRLKGEAWRYAQIYQKALELCDLDAQPKASAN</sequence>
<dbReference type="PROSITE" id="PS50032">
    <property type="entry name" value="KA1"/>
    <property type="match status" value="1"/>
</dbReference>
<dbReference type="SMART" id="SM00220">
    <property type="entry name" value="S_TKc"/>
    <property type="match status" value="1"/>
</dbReference>
<feature type="region of interest" description="Disordered" evidence="10">
    <location>
        <begin position="1"/>
        <end position="128"/>
    </location>
</feature>
<feature type="compositionally biased region" description="Basic and acidic residues" evidence="10">
    <location>
        <begin position="580"/>
        <end position="591"/>
    </location>
</feature>
<dbReference type="InterPro" id="IPR011009">
    <property type="entry name" value="Kinase-like_dom_sf"/>
</dbReference>
<dbReference type="PROSITE" id="PS50011">
    <property type="entry name" value="PROTEIN_KINASE_DOM"/>
    <property type="match status" value="1"/>
</dbReference>
<dbReference type="FunFam" id="3.30.200.20:FF:000042">
    <property type="entry name" value="Aurora kinase A"/>
    <property type="match status" value="1"/>
</dbReference>
<dbReference type="GO" id="GO:0106310">
    <property type="term" value="F:protein serine kinase activity"/>
    <property type="evidence" value="ECO:0007669"/>
    <property type="project" value="RHEA"/>
</dbReference>
<feature type="compositionally biased region" description="Low complexity" evidence="10">
    <location>
        <begin position="569"/>
        <end position="579"/>
    </location>
</feature>
<dbReference type="Gene3D" id="1.10.510.10">
    <property type="entry name" value="Transferase(Phosphotransferase) domain 1"/>
    <property type="match status" value="1"/>
</dbReference>
<feature type="region of interest" description="Disordered" evidence="10">
    <location>
        <begin position="813"/>
        <end position="906"/>
    </location>
</feature>
<feature type="region of interest" description="Disordered" evidence="10">
    <location>
        <begin position="569"/>
        <end position="679"/>
    </location>
</feature>
<keyword evidence="5 13" id="KW-0418">Kinase</keyword>
<evidence type="ECO:0000313" key="13">
    <source>
        <dbReference type="EMBL" id="CED85307.1"/>
    </source>
</evidence>
<feature type="compositionally biased region" description="Polar residues" evidence="10">
    <location>
        <begin position="1028"/>
        <end position="1041"/>
    </location>
</feature>
<feature type="compositionally biased region" description="Low complexity" evidence="10">
    <location>
        <begin position="1004"/>
        <end position="1019"/>
    </location>
</feature>
<evidence type="ECO:0000256" key="6">
    <source>
        <dbReference type="ARBA" id="ARBA00022840"/>
    </source>
</evidence>
<dbReference type="EC" id="2.7.11.1" evidence="1"/>
<dbReference type="GO" id="GO:0005524">
    <property type="term" value="F:ATP binding"/>
    <property type="evidence" value="ECO:0007669"/>
    <property type="project" value="UniProtKB-UniRule"/>
</dbReference>
<keyword evidence="6 9" id="KW-0067">ATP-binding</keyword>
<feature type="compositionally biased region" description="Low complexity" evidence="10">
    <location>
        <begin position="637"/>
        <end position="647"/>
    </location>
</feature>
<dbReference type="PANTHER" id="PTHR24346:SF110">
    <property type="entry name" value="NON-SPECIFIC SERINE_THREONINE PROTEIN KINASE"/>
    <property type="match status" value="1"/>
</dbReference>
<evidence type="ECO:0000256" key="2">
    <source>
        <dbReference type="ARBA" id="ARBA00022527"/>
    </source>
</evidence>
<dbReference type="InterPro" id="IPR008271">
    <property type="entry name" value="Ser/Thr_kinase_AS"/>
</dbReference>
<dbReference type="EMBL" id="LN483332">
    <property type="protein sequence ID" value="CED85307.1"/>
    <property type="molecule type" value="Genomic_DNA"/>
</dbReference>
<evidence type="ECO:0000256" key="10">
    <source>
        <dbReference type="SAM" id="MobiDB-lite"/>
    </source>
</evidence>
<feature type="compositionally biased region" description="Polar residues" evidence="10">
    <location>
        <begin position="837"/>
        <end position="861"/>
    </location>
</feature>
<evidence type="ECO:0000256" key="1">
    <source>
        <dbReference type="ARBA" id="ARBA00012513"/>
    </source>
</evidence>
<feature type="region of interest" description="Disordered" evidence="10">
    <location>
        <begin position="484"/>
        <end position="539"/>
    </location>
</feature>
<feature type="compositionally biased region" description="Low complexity" evidence="10">
    <location>
        <begin position="617"/>
        <end position="629"/>
    </location>
</feature>
<dbReference type="SUPFAM" id="SSF103243">
    <property type="entry name" value="KA1-like"/>
    <property type="match status" value="1"/>
</dbReference>
<feature type="compositionally biased region" description="Polar residues" evidence="10">
    <location>
        <begin position="1325"/>
        <end position="1338"/>
    </location>
</feature>
<evidence type="ECO:0000256" key="3">
    <source>
        <dbReference type="ARBA" id="ARBA00022679"/>
    </source>
</evidence>
<dbReference type="FunFam" id="1.10.510.10:FF:000571">
    <property type="entry name" value="Maternal embryonic leucine zipper kinase"/>
    <property type="match status" value="1"/>
</dbReference>
<feature type="binding site" evidence="9">
    <location>
        <position position="200"/>
    </location>
    <ligand>
        <name>ATP</name>
        <dbReference type="ChEBI" id="CHEBI:30616"/>
    </ligand>
</feature>
<feature type="compositionally biased region" description="Polar residues" evidence="10">
    <location>
        <begin position="78"/>
        <end position="97"/>
    </location>
</feature>